<keyword evidence="10 15" id="KW-0663">Pyridoxal phosphate</keyword>
<dbReference type="NCBIfam" id="TIGR01273">
    <property type="entry name" value="speA"/>
    <property type="match status" value="1"/>
</dbReference>
<dbReference type="PANTHER" id="PTHR43295:SF9">
    <property type="entry name" value="BIOSYNTHETIC ARGININE DECARBOXYLASE"/>
    <property type="match status" value="1"/>
</dbReference>
<dbReference type="Pfam" id="PF17944">
    <property type="entry name" value="Arg_decarbox_C"/>
    <property type="match status" value="1"/>
</dbReference>
<dbReference type="InterPro" id="IPR009006">
    <property type="entry name" value="Ala_racemase/Decarboxylase_C"/>
</dbReference>
<proteinExistence type="inferred from homology"/>
<accession>A0A8T0HZB3</accession>
<comment type="catalytic activity">
    <reaction evidence="14 16">
        <text>L-arginine + H(+) = agmatine + CO2</text>
        <dbReference type="Rhea" id="RHEA:17641"/>
        <dbReference type="ChEBI" id="CHEBI:15378"/>
        <dbReference type="ChEBI" id="CHEBI:16526"/>
        <dbReference type="ChEBI" id="CHEBI:32682"/>
        <dbReference type="ChEBI" id="CHEBI:58145"/>
        <dbReference type="EC" id="4.1.1.19"/>
    </reaction>
</comment>
<dbReference type="Gene3D" id="2.40.37.10">
    <property type="entry name" value="Lyase, Ornithine Decarboxylase, Chain A, domain 1"/>
    <property type="match status" value="1"/>
</dbReference>
<dbReference type="InterPro" id="IPR000183">
    <property type="entry name" value="Orn/DAP/Arg_de-COase"/>
</dbReference>
<dbReference type="PANTHER" id="PTHR43295">
    <property type="entry name" value="ARGININE DECARBOXYLASE"/>
    <property type="match status" value="1"/>
</dbReference>
<dbReference type="GO" id="GO:0046872">
    <property type="term" value="F:metal ion binding"/>
    <property type="evidence" value="ECO:0007669"/>
    <property type="project" value="UniProtKB-KW"/>
</dbReference>
<dbReference type="AlphaFoldDB" id="A0A8T0HZB3"/>
<comment type="pathway">
    <text evidence="4 16">Amine and polyamine biosynthesis; agmatine biosynthesis; agmatine from L-arginine: step 1/1.</text>
</comment>
<evidence type="ECO:0000256" key="6">
    <source>
        <dbReference type="ARBA" id="ARBA00012426"/>
    </source>
</evidence>
<dbReference type="Gene3D" id="3.20.20.10">
    <property type="entry name" value="Alanine racemase"/>
    <property type="match status" value="1"/>
</dbReference>
<dbReference type="GO" id="GO:0008792">
    <property type="term" value="F:arginine decarboxylase activity"/>
    <property type="evidence" value="ECO:0007669"/>
    <property type="project" value="UniProtKB-EC"/>
</dbReference>
<dbReference type="PRINTS" id="PR01179">
    <property type="entry name" value="ODADCRBXLASE"/>
</dbReference>
<evidence type="ECO:0000259" key="18">
    <source>
        <dbReference type="Pfam" id="PF17810"/>
    </source>
</evidence>
<dbReference type="GO" id="GO:0008295">
    <property type="term" value="P:spermidine biosynthetic process"/>
    <property type="evidence" value="ECO:0007669"/>
    <property type="project" value="UniProtKB-KW"/>
</dbReference>
<evidence type="ECO:0000259" key="19">
    <source>
        <dbReference type="Pfam" id="PF17944"/>
    </source>
</evidence>
<dbReference type="GO" id="GO:0006527">
    <property type="term" value="P:L-arginine catabolic process"/>
    <property type="evidence" value="ECO:0007669"/>
    <property type="project" value="InterPro"/>
</dbReference>
<name>A0A8T0HZB3_CERPU</name>
<dbReference type="InterPro" id="IPR041128">
    <property type="entry name" value="Arg_decarbox_C"/>
</dbReference>
<evidence type="ECO:0000256" key="7">
    <source>
        <dbReference type="ARBA" id="ARBA00022723"/>
    </source>
</evidence>
<evidence type="ECO:0000256" key="2">
    <source>
        <dbReference type="ARBA" id="ARBA00001946"/>
    </source>
</evidence>
<comment type="cofactor">
    <cofactor evidence="1 15 16">
        <name>pyridoxal 5'-phosphate</name>
        <dbReference type="ChEBI" id="CHEBI:597326"/>
    </cofactor>
</comment>
<comment type="caution">
    <text evidence="20">The sequence shown here is derived from an EMBL/GenBank/DDBJ whole genome shotgun (WGS) entry which is preliminary data.</text>
</comment>
<dbReference type="Pfam" id="PF17810">
    <property type="entry name" value="Arg_decarb_HB"/>
    <property type="match status" value="1"/>
</dbReference>
<dbReference type="CDD" id="cd06830">
    <property type="entry name" value="PLPDE_III_ADC"/>
    <property type="match status" value="1"/>
</dbReference>
<evidence type="ECO:0000256" key="11">
    <source>
        <dbReference type="ARBA" id="ARBA00023066"/>
    </source>
</evidence>
<dbReference type="Pfam" id="PF02784">
    <property type="entry name" value="Orn_Arg_deC_N"/>
    <property type="match status" value="1"/>
</dbReference>
<dbReference type="InterPro" id="IPR029066">
    <property type="entry name" value="PLP-binding_barrel"/>
</dbReference>
<evidence type="ECO:0000256" key="4">
    <source>
        <dbReference type="ARBA" id="ARBA00004773"/>
    </source>
</evidence>
<evidence type="ECO:0000256" key="3">
    <source>
        <dbReference type="ARBA" id="ARBA00002257"/>
    </source>
</evidence>
<keyword evidence="11 16" id="KW-0745">Spermidine biosynthesis</keyword>
<evidence type="ECO:0000256" key="16">
    <source>
        <dbReference type="RuleBase" id="RU003740"/>
    </source>
</evidence>
<keyword evidence="13 16" id="KW-0456">Lyase</keyword>
<comment type="function">
    <text evidence="3">Catalyzes the biosynthesis of agmatine from arginine.</text>
</comment>
<dbReference type="InterPro" id="IPR040634">
    <property type="entry name" value="Arg_decarb_HB"/>
</dbReference>
<evidence type="ECO:0000259" key="17">
    <source>
        <dbReference type="Pfam" id="PF02784"/>
    </source>
</evidence>
<protein>
    <recommendedName>
        <fullName evidence="6 16">Arginine decarboxylase</fullName>
        <ecNumber evidence="6 16">4.1.1.19</ecNumber>
    </recommendedName>
</protein>
<evidence type="ECO:0000256" key="5">
    <source>
        <dbReference type="ARBA" id="ARBA00008357"/>
    </source>
</evidence>
<keyword evidence="21" id="KW-1185">Reference proteome</keyword>
<feature type="active site" description="Proton donor" evidence="15">
    <location>
        <position position="600"/>
    </location>
</feature>
<dbReference type="InterPro" id="IPR022644">
    <property type="entry name" value="De-COase2_N"/>
</dbReference>
<feature type="domain" description="Arginine decarboxylase helical bundle" evidence="18">
    <location>
        <begin position="478"/>
        <end position="540"/>
    </location>
</feature>
<evidence type="ECO:0000256" key="10">
    <source>
        <dbReference type="ARBA" id="ARBA00022898"/>
    </source>
</evidence>
<dbReference type="EMBL" id="CM026425">
    <property type="protein sequence ID" value="KAG0575965.1"/>
    <property type="molecule type" value="Genomic_DNA"/>
</dbReference>
<evidence type="ECO:0000256" key="13">
    <source>
        <dbReference type="ARBA" id="ARBA00023239"/>
    </source>
</evidence>
<evidence type="ECO:0000256" key="8">
    <source>
        <dbReference type="ARBA" id="ARBA00022793"/>
    </source>
</evidence>
<evidence type="ECO:0000313" key="20">
    <source>
        <dbReference type="EMBL" id="KAG0575965.1"/>
    </source>
</evidence>
<dbReference type="Gene3D" id="1.20.58.930">
    <property type="match status" value="1"/>
</dbReference>
<comment type="cofactor">
    <cofactor evidence="2 16">
        <name>Mg(2+)</name>
        <dbReference type="ChEBI" id="CHEBI:18420"/>
    </cofactor>
</comment>
<dbReference type="SUPFAM" id="SSF51419">
    <property type="entry name" value="PLP-binding barrel"/>
    <property type="match status" value="1"/>
</dbReference>
<dbReference type="FunFam" id="2.40.37.10:FF:000062">
    <property type="match status" value="1"/>
</dbReference>
<comment type="similarity">
    <text evidence="5 16">Belongs to the Orn/Lys/Arg decarboxylase class-II family. SpeA subfamily.</text>
</comment>
<feature type="domain" description="Orn/DAP/Arg decarboxylase 2 N-terminal" evidence="17">
    <location>
        <begin position="182"/>
        <end position="426"/>
    </location>
</feature>
<evidence type="ECO:0000256" key="9">
    <source>
        <dbReference type="ARBA" id="ARBA00022842"/>
    </source>
</evidence>
<evidence type="ECO:0000256" key="15">
    <source>
        <dbReference type="PIRSR" id="PIRSR600183-50"/>
    </source>
</evidence>
<keyword evidence="8 16" id="KW-0210">Decarboxylase</keyword>
<organism evidence="20 21">
    <name type="scientific">Ceratodon purpureus</name>
    <name type="common">Fire moss</name>
    <name type="synonym">Dicranum purpureum</name>
    <dbReference type="NCBI Taxonomy" id="3225"/>
    <lineage>
        <taxon>Eukaryota</taxon>
        <taxon>Viridiplantae</taxon>
        <taxon>Streptophyta</taxon>
        <taxon>Embryophyta</taxon>
        <taxon>Bryophyta</taxon>
        <taxon>Bryophytina</taxon>
        <taxon>Bryopsida</taxon>
        <taxon>Dicranidae</taxon>
        <taxon>Pseudoditrichales</taxon>
        <taxon>Ditrichaceae</taxon>
        <taxon>Ceratodon</taxon>
    </lineage>
</organism>
<dbReference type="NCBIfam" id="NF003763">
    <property type="entry name" value="PRK05354.1"/>
    <property type="match status" value="1"/>
</dbReference>
<keyword evidence="12" id="KW-0620">Polyamine biosynthesis</keyword>
<evidence type="ECO:0000256" key="12">
    <source>
        <dbReference type="ARBA" id="ARBA00023115"/>
    </source>
</evidence>
<dbReference type="EC" id="4.1.1.19" evidence="6 16"/>
<evidence type="ECO:0000313" key="21">
    <source>
        <dbReference type="Proteomes" id="UP000822688"/>
    </source>
</evidence>
<feature type="modified residue" description="N6-(pyridoxal phosphate)lysine" evidence="15">
    <location>
        <position position="188"/>
    </location>
</feature>
<evidence type="ECO:0000256" key="1">
    <source>
        <dbReference type="ARBA" id="ARBA00001933"/>
    </source>
</evidence>
<sequence>MAMLREFAAHACAPASSLRRPPLHNHDGAPAQLLQLRFQGVPQLGLAHAGERSKRAKFGRKVARAWGGEGAGAGRIVEEGDGGVAEDRGWTVEDSVALYRLHGWGAPYFAINDSGHLCARPSGTVEGRDEVDVMEVINSLAAQDLQLPVILRFPDMLRHRMRELQGCFSSAMIRFGYQRHFEGVFPIKCNPECHLLDQFVEFGFGLEVGSKPELLIALSKLSSRAGALLICNGYKDSVYVENVILATRLGIRAVLVLEQIEELEEVVSCSKRLGIRPIIGVRAKLSTKHNGHWGGTSGDKAKFGLTVTEIVSVVYRLRQEGMLECLELLHFHMGSQISSILAIKEAMREASHTYCELALMGAPMGYIDVGGGLGIDYDGSKGQSSASVNYSMQNYANDVVAALMDACVLKGVAEPVVVSESGRALASHSSVLVFDVLHAHHHIKKPGRVDNVLEEERLQLDPLRNGHVSTSQSHDAGEYLLSTFYQVYATLELGNAQEAYNDAKQLRQEAGSLFKLGCLSLEQRAQADILYEKVCQQVLGFGSQLPKEFKLSLPSIYTCNMSVFRSVPDSWAIEQIFPVMPLHRLNEKPSINAILADLTCDSDGKIDRFLGPSGETSSVLALHTLQKAEPYYLGLFLGGVYQEMLGSAHNLFGGVHVVHLRALGDGDFAIDHVLPGQTAGQVLSGTYHCRTELLRELVRQASSSVAAGKLSQKEANLLTANYQRCLDSYTYFSMLSDCTDHNSNSNSLLVHTTALGQVE</sequence>
<gene>
    <name evidence="20" type="ORF">KC19_5G044300</name>
</gene>
<dbReference type="PRINTS" id="PR01180">
    <property type="entry name" value="ARGDCRBXLASE"/>
</dbReference>
<dbReference type="InterPro" id="IPR002985">
    <property type="entry name" value="Arg_decrbxlase"/>
</dbReference>
<evidence type="ECO:0000256" key="14">
    <source>
        <dbReference type="ARBA" id="ARBA00049309"/>
    </source>
</evidence>
<keyword evidence="7" id="KW-0479">Metal-binding</keyword>
<feature type="domain" description="Arginine decarboxylase C-terminal helical" evidence="19">
    <location>
        <begin position="683"/>
        <end position="732"/>
    </location>
</feature>
<reference evidence="20" key="1">
    <citation type="submission" date="2020-06" db="EMBL/GenBank/DDBJ databases">
        <title>WGS assembly of Ceratodon purpureus strain R40.</title>
        <authorList>
            <person name="Carey S.B."/>
            <person name="Jenkins J."/>
            <person name="Shu S."/>
            <person name="Lovell J.T."/>
            <person name="Sreedasyam A."/>
            <person name="Maumus F."/>
            <person name="Tiley G.P."/>
            <person name="Fernandez-Pozo N."/>
            <person name="Barry K."/>
            <person name="Chen C."/>
            <person name="Wang M."/>
            <person name="Lipzen A."/>
            <person name="Daum C."/>
            <person name="Saski C.A."/>
            <person name="Payton A.C."/>
            <person name="Mcbreen J.C."/>
            <person name="Conrad R.E."/>
            <person name="Kollar L.M."/>
            <person name="Olsson S."/>
            <person name="Huttunen S."/>
            <person name="Landis J.B."/>
            <person name="Wickett N.J."/>
            <person name="Johnson M.G."/>
            <person name="Rensing S.A."/>
            <person name="Grimwood J."/>
            <person name="Schmutz J."/>
            <person name="Mcdaniel S.F."/>
        </authorList>
    </citation>
    <scope>NUCLEOTIDE SEQUENCE</scope>
    <source>
        <strain evidence="20">R40</strain>
    </source>
</reference>
<dbReference type="Proteomes" id="UP000822688">
    <property type="component" value="Chromosome 5"/>
</dbReference>
<keyword evidence="9 16" id="KW-0460">Magnesium</keyword>